<sequence>MESLLPMEAWSLTCCQQLQWELWDIATCGGRQDFLSHQPKRNRRLHVFYPLCLLSMQGFSSLFLTCHSYY</sequence>
<gene>
    <name evidence="1" type="ORF">MA16_Dca028300</name>
</gene>
<accession>A0A2I0VDC0</accession>
<dbReference type="AlphaFoldDB" id="A0A2I0VDC0"/>
<reference evidence="1 2" key="1">
    <citation type="journal article" date="2016" name="Sci. Rep.">
        <title>The Dendrobium catenatum Lindl. genome sequence provides insights into polysaccharide synthase, floral development and adaptive evolution.</title>
        <authorList>
            <person name="Zhang G.Q."/>
            <person name="Xu Q."/>
            <person name="Bian C."/>
            <person name="Tsai W.C."/>
            <person name="Yeh C.M."/>
            <person name="Liu K.W."/>
            <person name="Yoshida K."/>
            <person name="Zhang L.S."/>
            <person name="Chang S.B."/>
            <person name="Chen F."/>
            <person name="Shi Y."/>
            <person name="Su Y.Y."/>
            <person name="Zhang Y.Q."/>
            <person name="Chen L.J."/>
            <person name="Yin Y."/>
            <person name="Lin M."/>
            <person name="Huang H."/>
            <person name="Deng H."/>
            <person name="Wang Z.W."/>
            <person name="Zhu S.L."/>
            <person name="Zhao X."/>
            <person name="Deng C."/>
            <person name="Niu S.C."/>
            <person name="Huang J."/>
            <person name="Wang M."/>
            <person name="Liu G.H."/>
            <person name="Yang H.J."/>
            <person name="Xiao X.J."/>
            <person name="Hsiao Y.Y."/>
            <person name="Wu W.L."/>
            <person name="Chen Y.Y."/>
            <person name="Mitsuda N."/>
            <person name="Ohme-Takagi M."/>
            <person name="Luo Y.B."/>
            <person name="Van de Peer Y."/>
            <person name="Liu Z.J."/>
        </authorList>
    </citation>
    <scope>NUCLEOTIDE SEQUENCE [LARGE SCALE GENOMIC DNA]</scope>
    <source>
        <tissue evidence="1">The whole plant</tissue>
    </source>
</reference>
<dbReference type="EMBL" id="KZ504700">
    <property type="protein sequence ID" value="PKU61405.1"/>
    <property type="molecule type" value="Genomic_DNA"/>
</dbReference>
<proteinExistence type="predicted"/>
<protein>
    <submittedName>
        <fullName evidence="1">Uncharacterized protein</fullName>
    </submittedName>
</protein>
<name>A0A2I0VDC0_9ASPA</name>
<reference evidence="1 2" key="2">
    <citation type="journal article" date="2017" name="Nature">
        <title>The Apostasia genome and the evolution of orchids.</title>
        <authorList>
            <person name="Zhang G.Q."/>
            <person name="Liu K.W."/>
            <person name="Li Z."/>
            <person name="Lohaus R."/>
            <person name="Hsiao Y.Y."/>
            <person name="Niu S.C."/>
            <person name="Wang J.Y."/>
            <person name="Lin Y.C."/>
            <person name="Xu Q."/>
            <person name="Chen L.J."/>
            <person name="Yoshida K."/>
            <person name="Fujiwara S."/>
            <person name="Wang Z.W."/>
            <person name="Zhang Y.Q."/>
            <person name="Mitsuda N."/>
            <person name="Wang M."/>
            <person name="Liu G.H."/>
            <person name="Pecoraro L."/>
            <person name="Huang H.X."/>
            <person name="Xiao X.J."/>
            <person name="Lin M."/>
            <person name="Wu X.Y."/>
            <person name="Wu W.L."/>
            <person name="Chen Y.Y."/>
            <person name="Chang S.B."/>
            <person name="Sakamoto S."/>
            <person name="Ohme-Takagi M."/>
            <person name="Yagi M."/>
            <person name="Zeng S.J."/>
            <person name="Shen C.Y."/>
            <person name="Yeh C.M."/>
            <person name="Luo Y.B."/>
            <person name="Tsai W.C."/>
            <person name="Van de Peer Y."/>
            <person name="Liu Z.J."/>
        </authorList>
    </citation>
    <scope>NUCLEOTIDE SEQUENCE [LARGE SCALE GENOMIC DNA]</scope>
    <source>
        <tissue evidence="1">The whole plant</tissue>
    </source>
</reference>
<keyword evidence="2" id="KW-1185">Reference proteome</keyword>
<evidence type="ECO:0000313" key="1">
    <source>
        <dbReference type="EMBL" id="PKU61405.1"/>
    </source>
</evidence>
<organism evidence="1 2">
    <name type="scientific">Dendrobium catenatum</name>
    <dbReference type="NCBI Taxonomy" id="906689"/>
    <lineage>
        <taxon>Eukaryota</taxon>
        <taxon>Viridiplantae</taxon>
        <taxon>Streptophyta</taxon>
        <taxon>Embryophyta</taxon>
        <taxon>Tracheophyta</taxon>
        <taxon>Spermatophyta</taxon>
        <taxon>Magnoliopsida</taxon>
        <taxon>Liliopsida</taxon>
        <taxon>Asparagales</taxon>
        <taxon>Orchidaceae</taxon>
        <taxon>Epidendroideae</taxon>
        <taxon>Malaxideae</taxon>
        <taxon>Dendrobiinae</taxon>
        <taxon>Dendrobium</taxon>
    </lineage>
</organism>
<evidence type="ECO:0000313" key="2">
    <source>
        <dbReference type="Proteomes" id="UP000233837"/>
    </source>
</evidence>
<dbReference type="Proteomes" id="UP000233837">
    <property type="component" value="Unassembled WGS sequence"/>
</dbReference>